<reference evidence="1" key="2">
    <citation type="submission" date="2017-10" db="EMBL/GenBank/DDBJ databases">
        <title>Ladona fulva Genome sequencing and assembly.</title>
        <authorList>
            <person name="Murali S."/>
            <person name="Richards S."/>
            <person name="Bandaranaike D."/>
            <person name="Bellair M."/>
            <person name="Blankenburg K."/>
            <person name="Chao H."/>
            <person name="Dinh H."/>
            <person name="Doddapaneni H."/>
            <person name="Dugan-Rocha S."/>
            <person name="Elkadiri S."/>
            <person name="Gnanaolivu R."/>
            <person name="Hernandez B."/>
            <person name="Skinner E."/>
            <person name="Javaid M."/>
            <person name="Lee S."/>
            <person name="Li M."/>
            <person name="Ming W."/>
            <person name="Munidasa M."/>
            <person name="Muniz J."/>
            <person name="Nguyen L."/>
            <person name="Hughes D."/>
            <person name="Osuji N."/>
            <person name="Pu L.-L."/>
            <person name="Puazo M."/>
            <person name="Qu C."/>
            <person name="Quiroz J."/>
            <person name="Raj R."/>
            <person name="Weissenberger G."/>
            <person name="Xin Y."/>
            <person name="Zou X."/>
            <person name="Han Y."/>
            <person name="Worley K."/>
            <person name="Muzny D."/>
            <person name="Gibbs R."/>
        </authorList>
    </citation>
    <scope>NUCLEOTIDE SEQUENCE</scope>
    <source>
        <strain evidence="1">Sampled in the wild</strain>
    </source>
</reference>
<evidence type="ECO:0000313" key="1">
    <source>
        <dbReference type="EMBL" id="KAG8238256.1"/>
    </source>
</evidence>
<gene>
    <name evidence="1" type="ORF">J437_LFUL018267</name>
</gene>
<comment type="caution">
    <text evidence="1">The sequence shown here is derived from an EMBL/GenBank/DDBJ whole genome shotgun (WGS) entry which is preliminary data.</text>
</comment>
<organism evidence="1 2">
    <name type="scientific">Ladona fulva</name>
    <name type="common">Scarce chaser dragonfly</name>
    <name type="synonym">Libellula fulva</name>
    <dbReference type="NCBI Taxonomy" id="123851"/>
    <lineage>
        <taxon>Eukaryota</taxon>
        <taxon>Metazoa</taxon>
        <taxon>Ecdysozoa</taxon>
        <taxon>Arthropoda</taxon>
        <taxon>Hexapoda</taxon>
        <taxon>Insecta</taxon>
        <taxon>Pterygota</taxon>
        <taxon>Palaeoptera</taxon>
        <taxon>Odonata</taxon>
        <taxon>Epiprocta</taxon>
        <taxon>Anisoptera</taxon>
        <taxon>Libelluloidea</taxon>
        <taxon>Libellulidae</taxon>
        <taxon>Ladona</taxon>
    </lineage>
</organism>
<dbReference type="Proteomes" id="UP000792457">
    <property type="component" value="Unassembled WGS sequence"/>
</dbReference>
<name>A0A8K0KQZ4_LADFU</name>
<sequence>MKVTPLCSSSGGRRISRVSAQWSRSKLTRLSKWEVKFPFMVCVNQLLSGQKVNLYCICWLGF</sequence>
<accession>A0A8K0KQZ4</accession>
<dbReference type="EMBL" id="KZ309314">
    <property type="protein sequence ID" value="KAG8238256.1"/>
    <property type="molecule type" value="Genomic_DNA"/>
</dbReference>
<proteinExistence type="predicted"/>
<dbReference type="AlphaFoldDB" id="A0A8K0KQZ4"/>
<protein>
    <submittedName>
        <fullName evidence="1">Uncharacterized protein</fullName>
    </submittedName>
</protein>
<reference evidence="1" key="1">
    <citation type="submission" date="2013-04" db="EMBL/GenBank/DDBJ databases">
        <authorList>
            <person name="Qu J."/>
            <person name="Murali S.C."/>
            <person name="Bandaranaike D."/>
            <person name="Bellair M."/>
            <person name="Blankenburg K."/>
            <person name="Chao H."/>
            <person name="Dinh H."/>
            <person name="Doddapaneni H."/>
            <person name="Downs B."/>
            <person name="Dugan-Rocha S."/>
            <person name="Elkadiri S."/>
            <person name="Gnanaolivu R.D."/>
            <person name="Hernandez B."/>
            <person name="Javaid M."/>
            <person name="Jayaseelan J.C."/>
            <person name="Lee S."/>
            <person name="Li M."/>
            <person name="Ming W."/>
            <person name="Munidasa M."/>
            <person name="Muniz J."/>
            <person name="Nguyen L."/>
            <person name="Ongeri F."/>
            <person name="Osuji N."/>
            <person name="Pu L.-L."/>
            <person name="Puazo M."/>
            <person name="Qu C."/>
            <person name="Quiroz J."/>
            <person name="Raj R."/>
            <person name="Weissenberger G."/>
            <person name="Xin Y."/>
            <person name="Zou X."/>
            <person name="Han Y."/>
            <person name="Richards S."/>
            <person name="Worley K."/>
            <person name="Muzny D."/>
            <person name="Gibbs R."/>
        </authorList>
    </citation>
    <scope>NUCLEOTIDE SEQUENCE</scope>
    <source>
        <strain evidence="1">Sampled in the wild</strain>
    </source>
</reference>
<evidence type="ECO:0000313" key="2">
    <source>
        <dbReference type="Proteomes" id="UP000792457"/>
    </source>
</evidence>
<feature type="non-terminal residue" evidence="1">
    <location>
        <position position="1"/>
    </location>
</feature>
<keyword evidence="2" id="KW-1185">Reference proteome</keyword>